<dbReference type="InterPro" id="IPR036986">
    <property type="entry name" value="S4_RNA-bd_sf"/>
</dbReference>
<comment type="similarity">
    <text evidence="1">Belongs to the pseudouridine synthase RsuA family.</text>
</comment>
<dbReference type="GO" id="GO:0000455">
    <property type="term" value="P:enzyme-directed rRNA pseudouridine synthesis"/>
    <property type="evidence" value="ECO:0007669"/>
    <property type="project" value="UniProtKB-ARBA"/>
</dbReference>
<dbReference type="PROSITE" id="PS50889">
    <property type="entry name" value="S4"/>
    <property type="match status" value="1"/>
</dbReference>
<dbReference type="RefSeq" id="WP_088570607.1">
    <property type="nucleotide sequence ID" value="NZ_FYEK01000018.1"/>
</dbReference>
<reference evidence="7" key="1">
    <citation type="submission" date="2017-06" db="EMBL/GenBank/DDBJ databases">
        <authorList>
            <person name="Varghese N."/>
            <person name="Submissions S."/>
        </authorList>
    </citation>
    <scope>NUCLEOTIDE SEQUENCE [LARGE SCALE GENOMIC DNA]</scope>
    <source>
        <strain evidence="7">JAD2</strain>
    </source>
</reference>
<dbReference type="InterPro" id="IPR020094">
    <property type="entry name" value="TruA/RsuA/RluB/E/F_N"/>
</dbReference>
<dbReference type="FunCoup" id="A0A212QQM6">
    <property type="interactions" value="366"/>
</dbReference>
<dbReference type="InterPro" id="IPR050343">
    <property type="entry name" value="RsuA_PseudoU_synthase"/>
</dbReference>
<dbReference type="Gene3D" id="3.30.70.580">
    <property type="entry name" value="Pseudouridine synthase I, catalytic domain, N-terminal subdomain"/>
    <property type="match status" value="1"/>
</dbReference>
<dbReference type="Gene3D" id="3.10.290.10">
    <property type="entry name" value="RNA-binding S4 domain"/>
    <property type="match status" value="1"/>
</dbReference>
<keyword evidence="7" id="KW-1185">Reference proteome</keyword>
<dbReference type="NCBIfam" id="TIGR00093">
    <property type="entry name" value="pseudouridine synthase"/>
    <property type="match status" value="1"/>
</dbReference>
<dbReference type="CDD" id="cd02870">
    <property type="entry name" value="PseudoU_synth_RsuA_like"/>
    <property type="match status" value="1"/>
</dbReference>
<evidence type="ECO:0000256" key="4">
    <source>
        <dbReference type="SAM" id="MobiDB-lite"/>
    </source>
</evidence>
<evidence type="ECO:0000256" key="3">
    <source>
        <dbReference type="PROSITE-ProRule" id="PRU00182"/>
    </source>
</evidence>
<dbReference type="EMBL" id="FYEK01000018">
    <property type="protein sequence ID" value="SNB61784.1"/>
    <property type="molecule type" value="Genomic_DNA"/>
</dbReference>
<evidence type="ECO:0000313" key="6">
    <source>
        <dbReference type="EMBL" id="SNB61784.1"/>
    </source>
</evidence>
<dbReference type="AlphaFoldDB" id="A0A212QQM6"/>
<dbReference type="SMART" id="SM00363">
    <property type="entry name" value="S4"/>
    <property type="match status" value="1"/>
</dbReference>
<dbReference type="GO" id="GO:0120159">
    <property type="term" value="F:rRNA pseudouridine synthase activity"/>
    <property type="evidence" value="ECO:0007669"/>
    <property type="project" value="UniProtKB-ARBA"/>
</dbReference>
<dbReference type="Pfam" id="PF01479">
    <property type="entry name" value="S4"/>
    <property type="match status" value="1"/>
</dbReference>
<feature type="region of interest" description="Disordered" evidence="4">
    <location>
        <begin position="233"/>
        <end position="257"/>
    </location>
</feature>
<dbReference type="Pfam" id="PF00849">
    <property type="entry name" value="PseudoU_synth_2"/>
    <property type="match status" value="1"/>
</dbReference>
<dbReference type="Proteomes" id="UP000197025">
    <property type="component" value="Unassembled WGS sequence"/>
</dbReference>
<evidence type="ECO:0000313" key="7">
    <source>
        <dbReference type="Proteomes" id="UP000197025"/>
    </source>
</evidence>
<feature type="domain" description="RNA-binding S4" evidence="5">
    <location>
        <begin position="4"/>
        <end position="63"/>
    </location>
</feature>
<dbReference type="GO" id="GO:0003723">
    <property type="term" value="F:RNA binding"/>
    <property type="evidence" value="ECO:0007669"/>
    <property type="project" value="UniProtKB-KW"/>
</dbReference>
<dbReference type="FunFam" id="3.10.290.10:FF:000003">
    <property type="entry name" value="Pseudouridine synthase"/>
    <property type="match status" value="1"/>
</dbReference>
<sequence length="257" mass="29551">MPQERLQKILARAGLGSRRECEEMIRQGRVTVNGIPAHLGMRADPERDDIRVDGRPVKIPPLMGFALYKPRGVLSDPMPGSSSPSVYDLVPSVRPLYVVGRLDARSEGLILLINDGELAHRLTHPRYEHPKVYHVLVEGRPETETLERWRRGIFLDGRRTRPAKVRVIRYEGAHTWLEVEMREGKKRQIRRIAARLGHPVRRLIRIRIGSVTLGRLKPGQWRPLTEQELRQLRSLKAEKSPRSRPRRAEQRSAAQKG</sequence>
<dbReference type="InterPro" id="IPR020103">
    <property type="entry name" value="PsdUridine_synth_cat_dom_sf"/>
</dbReference>
<keyword evidence="2" id="KW-0413">Isomerase</keyword>
<evidence type="ECO:0000256" key="1">
    <source>
        <dbReference type="ARBA" id="ARBA00008348"/>
    </source>
</evidence>
<evidence type="ECO:0000259" key="5">
    <source>
        <dbReference type="SMART" id="SM00363"/>
    </source>
</evidence>
<protein>
    <submittedName>
        <fullName evidence="6">23S rRNA pseudouridine2605 synthase</fullName>
    </submittedName>
</protein>
<feature type="compositionally biased region" description="Basic and acidic residues" evidence="4">
    <location>
        <begin position="233"/>
        <end position="250"/>
    </location>
</feature>
<dbReference type="SUPFAM" id="SSF55174">
    <property type="entry name" value="Alpha-L RNA-binding motif"/>
    <property type="match status" value="1"/>
</dbReference>
<dbReference type="OrthoDB" id="9807213at2"/>
<gene>
    <name evidence="6" type="ORF">SAMN02746019_00004190</name>
</gene>
<organism evidence="6 7">
    <name type="scientific">Thermoflexus hugenholtzii JAD2</name>
    <dbReference type="NCBI Taxonomy" id="877466"/>
    <lineage>
        <taxon>Bacteria</taxon>
        <taxon>Bacillati</taxon>
        <taxon>Chloroflexota</taxon>
        <taxon>Thermoflexia</taxon>
        <taxon>Thermoflexales</taxon>
        <taxon>Thermoflexaceae</taxon>
        <taxon>Thermoflexus</taxon>
    </lineage>
</organism>
<accession>A0A212QQM6</accession>
<dbReference type="SUPFAM" id="SSF55120">
    <property type="entry name" value="Pseudouridine synthase"/>
    <property type="match status" value="1"/>
</dbReference>
<dbReference type="Gene3D" id="3.30.70.1560">
    <property type="entry name" value="Alpha-L RNA-binding motif"/>
    <property type="match status" value="1"/>
</dbReference>
<dbReference type="PANTHER" id="PTHR47683">
    <property type="entry name" value="PSEUDOURIDINE SYNTHASE FAMILY PROTEIN-RELATED"/>
    <property type="match status" value="1"/>
</dbReference>
<dbReference type="PANTHER" id="PTHR47683:SF2">
    <property type="entry name" value="RNA-BINDING S4 DOMAIN-CONTAINING PROTEIN"/>
    <property type="match status" value="1"/>
</dbReference>
<proteinExistence type="inferred from homology"/>
<dbReference type="InterPro" id="IPR000748">
    <property type="entry name" value="PsdUridine_synth_RsuA/RluB/E/F"/>
</dbReference>
<dbReference type="InterPro" id="IPR002942">
    <property type="entry name" value="S4_RNA-bd"/>
</dbReference>
<dbReference type="InParanoid" id="A0A212QQM6"/>
<dbReference type="InterPro" id="IPR006145">
    <property type="entry name" value="PsdUridine_synth_RsuA/RluA"/>
</dbReference>
<dbReference type="InterPro" id="IPR042092">
    <property type="entry name" value="PsdUridine_s_RsuA/RluB/E/F_cat"/>
</dbReference>
<evidence type="ECO:0000256" key="2">
    <source>
        <dbReference type="ARBA" id="ARBA00023235"/>
    </source>
</evidence>
<dbReference type="CDD" id="cd00165">
    <property type="entry name" value="S4"/>
    <property type="match status" value="1"/>
</dbReference>
<keyword evidence="3" id="KW-0694">RNA-binding</keyword>
<name>A0A212QQM6_9CHLR</name>